<dbReference type="EMBL" id="JAUHTR010000005">
    <property type="protein sequence ID" value="MDN4525061.1"/>
    <property type="molecule type" value="Genomic_DNA"/>
</dbReference>
<feature type="transmembrane region" description="Helical" evidence="1">
    <location>
        <begin position="6"/>
        <end position="23"/>
    </location>
</feature>
<evidence type="ECO:0000256" key="1">
    <source>
        <dbReference type="SAM" id="Phobius"/>
    </source>
</evidence>
<evidence type="ECO:0000313" key="2">
    <source>
        <dbReference type="EMBL" id="MDN4525061.1"/>
    </source>
</evidence>
<sequence length="458" mass="51746">MIEWYVPLSIAAAVIIFNLNHVAEHSTPGDYFLSRQELGLKRGTVLLWMSFFGGFSLVAPVFVIYYFGWPAGVGYGLFLLLFLYILLSWLFRQVGNDPFQSAGLLGHYQARLTKKGYAFLLPLVILANMEGLLLQLGLAQKVFTLWFPDLSKGAFLAILLGFCFVIAGLGGMLAIFRAGYSLLLVCGLSFLFIPLYSYLGDGIQAVFHSYQFFLKMREAQPVEMVFLLIVVPFALMGILMTHLFQWQVIQSIKPQYRSQVRKLSVACFSSIPISIGIYAIYMLSKHPAFTFIEFVQHIVEVPGPLIAMLIVVCWLASVVHSVFISIFSMAVLFMKSIPGQRSPRNRIRSLYLRSGILLCLVFCFHVWFMQNVQFLFMAYVLLYLIVSTPLVFIAKSRGRVSGWTTGSLLLFWMLGQILYGVTSQPYWPMALCALISFLTGGSVYLKNKKKSEYFAKRG</sequence>
<feature type="transmembrane region" description="Helical" evidence="1">
    <location>
        <begin position="224"/>
        <end position="244"/>
    </location>
</feature>
<feature type="transmembrane region" description="Helical" evidence="1">
    <location>
        <begin position="117"/>
        <end position="134"/>
    </location>
</feature>
<keyword evidence="1" id="KW-0812">Transmembrane</keyword>
<feature type="transmembrane region" description="Helical" evidence="1">
    <location>
        <begin position="265"/>
        <end position="284"/>
    </location>
</feature>
<evidence type="ECO:0000313" key="3">
    <source>
        <dbReference type="Proteomes" id="UP001172721"/>
    </source>
</evidence>
<name>A0ABT8HWB1_9BACL</name>
<proteinExistence type="predicted"/>
<keyword evidence="1" id="KW-1133">Transmembrane helix</keyword>
<dbReference type="RefSeq" id="WP_301166102.1">
    <property type="nucleotide sequence ID" value="NZ_JAUHTR010000005.1"/>
</dbReference>
<dbReference type="Proteomes" id="UP001172721">
    <property type="component" value="Unassembled WGS sequence"/>
</dbReference>
<feature type="transmembrane region" description="Helical" evidence="1">
    <location>
        <begin position="350"/>
        <end position="368"/>
    </location>
</feature>
<gene>
    <name evidence="2" type="ORF">QYB97_11265</name>
</gene>
<accession>A0ABT8HWB1</accession>
<feature type="transmembrane region" description="Helical" evidence="1">
    <location>
        <begin position="374"/>
        <end position="393"/>
    </location>
</feature>
<comment type="caution">
    <text evidence="2">The sequence shown here is derived from an EMBL/GenBank/DDBJ whole genome shotgun (WGS) entry which is preliminary data.</text>
</comment>
<organism evidence="2 3">
    <name type="scientific">Fictibacillus fluitans</name>
    <dbReference type="NCBI Taxonomy" id="3058422"/>
    <lineage>
        <taxon>Bacteria</taxon>
        <taxon>Bacillati</taxon>
        <taxon>Bacillota</taxon>
        <taxon>Bacilli</taxon>
        <taxon>Bacillales</taxon>
        <taxon>Fictibacillaceae</taxon>
        <taxon>Fictibacillus</taxon>
    </lineage>
</organism>
<keyword evidence="3" id="KW-1185">Reference proteome</keyword>
<keyword evidence="1" id="KW-0472">Membrane</keyword>
<feature type="transmembrane region" description="Helical" evidence="1">
    <location>
        <begin position="73"/>
        <end position="91"/>
    </location>
</feature>
<feature type="transmembrane region" description="Helical" evidence="1">
    <location>
        <begin position="425"/>
        <end position="445"/>
    </location>
</feature>
<protein>
    <recommendedName>
        <fullName evidence="4">Sodium:solute symporter family protein</fullName>
    </recommendedName>
</protein>
<feature type="transmembrane region" description="Helical" evidence="1">
    <location>
        <begin position="400"/>
        <end position="419"/>
    </location>
</feature>
<feature type="transmembrane region" description="Helical" evidence="1">
    <location>
        <begin position="182"/>
        <end position="199"/>
    </location>
</feature>
<feature type="transmembrane region" description="Helical" evidence="1">
    <location>
        <begin position="154"/>
        <end position="175"/>
    </location>
</feature>
<reference evidence="2" key="1">
    <citation type="submission" date="2023-07" db="EMBL/GenBank/DDBJ databases">
        <title>Fictibacillus sp. isolated from freshwater pond.</title>
        <authorList>
            <person name="Kirdat K."/>
            <person name="Bhat A."/>
            <person name="Mourya A."/>
            <person name="Yadav A."/>
        </authorList>
    </citation>
    <scope>NUCLEOTIDE SEQUENCE</scope>
    <source>
        <strain evidence="2">NE201</strain>
    </source>
</reference>
<feature type="transmembrane region" description="Helical" evidence="1">
    <location>
        <begin position="44"/>
        <end position="67"/>
    </location>
</feature>
<evidence type="ECO:0008006" key="4">
    <source>
        <dbReference type="Google" id="ProtNLM"/>
    </source>
</evidence>
<feature type="transmembrane region" description="Helical" evidence="1">
    <location>
        <begin position="304"/>
        <end position="329"/>
    </location>
</feature>